<evidence type="ECO:0000256" key="2">
    <source>
        <dbReference type="ARBA" id="ARBA00006679"/>
    </source>
</evidence>
<evidence type="ECO:0000256" key="4">
    <source>
        <dbReference type="ARBA" id="ARBA00022692"/>
    </source>
</evidence>
<protein>
    <submittedName>
        <fullName evidence="7">DoxX family protein</fullName>
    </submittedName>
</protein>
<comment type="similarity">
    <text evidence="2">Belongs to the DoxX family.</text>
</comment>
<keyword evidence="6" id="KW-0472">Membrane</keyword>
<dbReference type="GO" id="GO:0005886">
    <property type="term" value="C:plasma membrane"/>
    <property type="evidence" value="ECO:0007669"/>
    <property type="project" value="UniProtKB-SubCell"/>
</dbReference>
<evidence type="ECO:0000313" key="8">
    <source>
        <dbReference type="Proteomes" id="UP000271031"/>
    </source>
</evidence>
<name>A0A3M8DT08_9BACL</name>
<keyword evidence="4" id="KW-0812">Transmembrane</keyword>
<organism evidence="7 8">
    <name type="scientific">Brevibacillus fluminis</name>
    <dbReference type="NCBI Taxonomy" id="511487"/>
    <lineage>
        <taxon>Bacteria</taxon>
        <taxon>Bacillati</taxon>
        <taxon>Bacillota</taxon>
        <taxon>Bacilli</taxon>
        <taxon>Bacillales</taxon>
        <taxon>Paenibacillaceae</taxon>
        <taxon>Brevibacillus</taxon>
    </lineage>
</organism>
<dbReference type="Proteomes" id="UP000271031">
    <property type="component" value="Unassembled WGS sequence"/>
</dbReference>
<dbReference type="OrthoDB" id="346004at2"/>
<dbReference type="EMBL" id="RHHQ01000006">
    <property type="protein sequence ID" value="RNB91236.1"/>
    <property type="molecule type" value="Genomic_DNA"/>
</dbReference>
<keyword evidence="5" id="KW-1133">Transmembrane helix</keyword>
<keyword evidence="8" id="KW-1185">Reference proteome</keyword>
<reference evidence="7 8" key="1">
    <citation type="submission" date="2018-10" db="EMBL/GenBank/DDBJ databases">
        <title>Phylogenomics of Brevibacillus.</title>
        <authorList>
            <person name="Dunlap C."/>
        </authorList>
    </citation>
    <scope>NUCLEOTIDE SEQUENCE [LARGE SCALE GENOMIC DNA]</scope>
    <source>
        <strain evidence="7 8">JCM 15716</strain>
    </source>
</reference>
<evidence type="ECO:0000256" key="6">
    <source>
        <dbReference type="ARBA" id="ARBA00023136"/>
    </source>
</evidence>
<gene>
    <name evidence="7" type="ORF">EDM56_06550</name>
</gene>
<dbReference type="RefSeq" id="WP_122917088.1">
    <property type="nucleotide sequence ID" value="NZ_RHHQ01000006.1"/>
</dbReference>
<dbReference type="Pfam" id="PF07681">
    <property type="entry name" value="DoxX"/>
    <property type="match status" value="1"/>
</dbReference>
<dbReference type="InterPro" id="IPR032808">
    <property type="entry name" value="DoxX"/>
</dbReference>
<dbReference type="AlphaFoldDB" id="A0A3M8DT08"/>
<comment type="caution">
    <text evidence="7">The sequence shown here is derived from an EMBL/GenBank/DDBJ whole genome shotgun (WGS) entry which is preliminary data.</text>
</comment>
<evidence type="ECO:0000313" key="7">
    <source>
        <dbReference type="EMBL" id="RNB91236.1"/>
    </source>
</evidence>
<proteinExistence type="inferred from homology"/>
<keyword evidence="3" id="KW-1003">Cell membrane</keyword>
<evidence type="ECO:0000256" key="3">
    <source>
        <dbReference type="ARBA" id="ARBA00022475"/>
    </source>
</evidence>
<sequence length="128" mass="13139">MANLGLLIIRLVVGLIFAAHGTQKLFGWFGGHGLKGTGGWLESIGIRPGVLMAFLAGAGELVGGLLFAAGTFTWLGAALIVITMLVAIFSVHGKNGFWVTSGGIEYNVILIAIAVGIALVGPGAYVLF</sequence>
<evidence type="ECO:0000256" key="5">
    <source>
        <dbReference type="ARBA" id="ARBA00022989"/>
    </source>
</evidence>
<evidence type="ECO:0000256" key="1">
    <source>
        <dbReference type="ARBA" id="ARBA00004651"/>
    </source>
</evidence>
<comment type="subcellular location">
    <subcellularLocation>
        <location evidence="1">Cell membrane</location>
        <topology evidence="1">Multi-pass membrane protein</topology>
    </subcellularLocation>
</comment>
<dbReference type="PANTHER" id="PTHR33452:SF10">
    <property type="entry name" value="OXIDOREDUCTASE MHQP-RELATED"/>
    <property type="match status" value="1"/>
</dbReference>
<accession>A0A3M8DT08</accession>
<dbReference type="InterPro" id="IPR051907">
    <property type="entry name" value="DoxX-like_oxidoreductase"/>
</dbReference>
<dbReference type="PANTHER" id="PTHR33452">
    <property type="entry name" value="OXIDOREDUCTASE CATD-RELATED"/>
    <property type="match status" value="1"/>
</dbReference>